<protein>
    <submittedName>
        <fullName evidence="2">Uncharacterized protein</fullName>
    </submittedName>
</protein>
<evidence type="ECO:0000313" key="3">
    <source>
        <dbReference type="Proteomes" id="UP000324222"/>
    </source>
</evidence>
<name>A0A5B7K3Z6_PORTR</name>
<reference evidence="2 3" key="1">
    <citation type="submission" date="2019-05" db="EMBL/GenBank/DDBJ databases">
        <title>Another draft genome of Portunus trituberculatus and its Hox gene families provides insights of decapod evolution.</title>
        <authorList>
            <person name="Jeong J.-H."/>
            <person name="Song I."/>
            <person name="Kim S."/>
            <person name="Choi T."/>
            <person name="Kim D."/>
            <person name="Ryu S."/>
            <person name="Kim W."/>
        </authorList>
    </citation>
    <scope>NUCLEOTIDE SEQUENCE [LARGE SCALE GENOMIC DNA]</scope>
    <source>
        <tissue evidence="2">Muscle</tissue>
    </source>
</reference>
<organism evidence="2 3">
    <name type="scientific">Portunus trituberculatus</name>
    <name type="common">Swimming crab</name>
    <name type="synonym">Neptunus trituberculatus</name>
    <dbReference type="NCBI Taxonomy" id="210409"/>
    <lineage>
        <taxon>Eukaryota</taxon>
        <taxon>Metazoa</taxon>
        <taxon>Ecdysozoa</taxon>
        <taxon>Arthropoda</taxon>
        <taxon>Crustacea</taxon>
        <taxon>Multicrustacea</taxon>
        <taxon>Malacostraca</taxon>
        <taxon>Eumalacostraca</taxon>
        <taxon>Eucarida</taxon>
        <taxon>Decapoda</taxon>
        <taxon>Pleocyemata</taxon>
        <taxon>Brachyura</taxon>
        <taxon>Eubrachyura</taxon>
        <taxon>Portunoidea</taxon>
        <taxon>Portunidae</taxon>
        <taxon>Portuninae</taxon>
        <taxon>Portunus</taxon>
    </lineage>
</organism>
<dbReference type="Proteomes" id="UP000324222">
    <property type="component" value="Unassembled WGS sequence"/>
</dbReference>
<sequence length="80" mass="9294">MGEADKEQGPRMKRTEDKAKRAVRYDEDQEHVNHYHFSAVLREVAKHNALTREGRLITVYTSQGTTDRLLRPVQAQLSRC</sequence>
<dbReference type="EMBL" id="VSRR010117930">
    <property type="protein sequence ID" value="MPC99334.1"/>
    <property type="molecule type" value="Genomic_DNA"/>
</dbReference>
<keyword evidence="3" id="KW-1185">Reference proteome</keyword>
<evidence type="ECO:0000256" key="1">
    <source>
        <dbReference type="SAM" id="MobiDB-lite"/>
    </source>
</evidence>
<accession>A0A5B7K3Z6</accession>
<evidence type="ECO:0000313" key="2">
    <source>
        <dbReference type="EMBL" id="MPC99334.1"/>
    </source>
</evidence>
<comment type="caution">
    <text evidence="2">The sequence shown here is derived from an EMBL/GenBank/DDBJ whole genome shotgun (WGS) entry which is preliminary data.</text>
</comment>
<feature type="region of interest" description="Disordered" evidence="1">
    <location>
        <begin position="1"/>
        <end position="24"/>
    </location>
</feature>
<gene>
    <name evidence="2" type="ORF">E2C01_094741</name>
</gene>
<dbReference type="AlphaFoldDB" id="A0A5B7K3Z6"/>
<proteinExistence type="predicted"/>